<protein>
    <submittedName>
        <fullName evidence="1">Uncharacterized protein</fullName>
    </submittedName>
</protein>
<dbReference type="Proteomes" id="UP000236047">
    <property type="component" value="Unassembled WGS sequence"/>
</dbReference>
<dbReference type="EMBL" id="LJSN01000002">
    <property type="protein sequence ID" value="PNE40153.1"/>
    <property type="molecule type" value="Genomic_DNA"/>
</dbReference>
<sequence length="75" mass="8518">MLPASDPVRLSLLRISAEETRLGEEYLESQHDRSPTVAANNYIADDDWDANFEVGLGSFSTALRRRRRAEIGRVR</sequence>
<comment type="caution">
    <text evidence="1">The sequence shown here is derived from an EMBL/GenBank/DDBJ whole genome shotgun (WGS) entry which is preliminary data.</text>
</comment>
<gene>
    <name evidence="1" type="ORF">AOB60_03840</name>
</gene>
<accession>A0A2N8PGL9</accession>
<reference evidence="2" key="1">
    <citation type="submission" date="2015-09" db="EMBL/GenBank/DDBJ databases">
        <authorList>
            <person name="Graham D.E."/>
            <person name="Mahan K.M."/>
            <person name="Klingeman D.M."/>
            <person name="Fida T."/>
            <person name="Giannone R.J."/>
            <person name="Hettich R.L."/>
            <person name="Parry R.J."/>
            <person name="Spain J.C."/>
        </authorList>
    </citation>
    <scope>NUCLEOTIDE SEQUENCE [LARGE SCALE GENOMIC DNA]</scope>
    <source>
        <strain evidence="2">JCM 4701</strain>
    </source>
</reference>
<dbReference type="AlphaFoldDB" id="A0A2N8PGL9"/>
<name>A0A2N8PGL9_STRNR</name>
<evidence type="ECO:0000313" key="2">
    <source>
        <dbReference type="Proteomes" id="UP000236047"/>
    </source>
</evidence>
<keyword evidence="2" id="KW-1185">Reference proteome</keyword>
<organism evidence="1 2">
    <name type="scientific">Streptomyces noursei</name>
    <name type="common">Streptomyces albulus</name>
    <dbReference type="NCBI Taxonomy" id="1971"/>
    <lineage>
        <taxon>Bacteria</taxon>
        <taxon>Bacillati</taxon>
        <taxon>Actinomycetota</taxon>
        <taxon>Actinomycetes</taxon>
        <taxon>Kitasatosporales</taxon>
        <taxon>Streptomycetaceae</taxon>
        <taxon>Streptomyces</taxon>
    </lineage>
</organism>
<proteinExistence type="predicted"/>
<evidence type="ECO:0000313" key="1">
    <source>
        <dbReference type="EMBL" id="PNE40153.1"/>
    </source>
</evidence>